<protein>
    <submittedName>
        <fullName evidence="3">Capsule biosynthesis protein CapA</fullName>
    </submittedName>
</protein>
<gene>
    <name evidence="3" type="ORF">P5673_005041</name>
</gene>
<dbReference type="PANTHER" id="PTHR33393">
    <property type="entry name" value="POLYGLUTAMINE SYNTHESIS ACCESSORY PROTEIN RV0574C-RELATED"/>
    <property type="match status" value="1"/>
</dbReference>
<evidence type="ECO:0000313" key="4">
    <source>
        <dbReference type="Proteomes" id="UP001249851"/>
    </source>
</evidence>
<evidence type="ECO:0000313" key="3">
    <source>
        <dbReference type="EMBL" id="KAK2570259.1"/>
    </source>
</evidence>
<keyword evidence="4" id="KW-1185">Reference proteome</keyword>
<comment type="caution">
    <text evidence="3">The sequence shown here is derived from an EMBL/GenBank/DDBJ whole genome shotgun (WGS) entry which is preliminary data.</text>
</comment>
<evidence type="ECO:0000256" key="1">
    <source>
        <dbReference type="ARBA" id="ARBA00005662"/>
    </source>
</evidence>
<sequence>MGLMQSVSSFAANPILSCRCHLRDASESCVSWGGDNGGCVTWGGDHRVTLLFVGDISFTATTKYYVEHGYHSYNDTFKEVASYIREADVSIGNLESPFVGDNMYQYIYRKGKKSVILDSDPMAVSALSFAGFDAVTLANNHLIDFSEEGVNFTVKTLNKAKIKHFGDSYGKWTSSQKPLILEVKGTKIGFLGYCDSPSVDMYKNCTEMRMLFNSGPAVYTDDIATRDVHSLRQADVDLIVVLIHFGDELQIEPSPYQRRINVYGRLGRKPNKKLIKVFERFVLGNCKDLKKTMMLKVTVSRNRLLEAEYLPVKIKFDFKSKLLHPKPIEGSEWIQVCGKKDKQCERKCRRKDGGNLVPGALLNSLLRFIGTMSEIRSNVHMIIFLFIRVQFAQGSSPKSDHRVTLLFVGDISFSTATKYYVEHGYHTYNDTFKEVASYIRKADVSIGNLESPFVGDKMYQYVYRKGAKRVVLDADPSAVSALSFAGFDAVTLANNHLIDFSEEGVNFTVKTLDVAKIKHFGDSYGKWTSSQKPLILGVKGTKIGFLGYCDSSSEGMYKNCTETRMLFNSGPAVYTDDIATRDVHKLRKADVDLIVVVIHFGDELQIEPHPYQRRIAKHLISLGVQIIIGAHPHVLQPHCFHNNTLVAYSLGNFLFHPVTVPGASRLDVYGRLGGKPNKKRIEAYEKFALGNSKDLKKTMMLKVAVSRERFKTSKAFNQLPENKRNWDTLTSFARETKRFLMKDAKLEQNRLLEAEYLPVEIQFDFKSKLLHPRPSEGSEWIQICGKKDKEC</sequence>
<dbReference type="InterPro" id="IPR052169">
    <property type="entry name" value="CW_Biosynth-Accessory"/>
</dbReference>
<dbReference type="SMART" id="SM00854">
    <property type="entry name" value="PGA_cap"/>
    <property type="match status" value="2"/>
</dbReference>
<dbReference type="InterPro" id="IPR019079">
    <property type="entry name" value="Capsule_synth_CapA"/>
</dbReference>
<dbReference type="EMBL" id="JARQWQ010000008">
    <property type="protein sequence ID" value="KAK2570259.1"/>
    <property type="molecule type" value="Genomic_DNA"/>
</dbReference>
<dbReference type="AlphaFoldDB" id="A0AAD9VDE0"/>
<dbReference type="SUPFAM" id="SSF56300">
    <property type="entry name" value="Metallo-dependent phosphatases"/>
    <property type="match status" value="2"/>
</dbReference>
<dbReference type="InterPro" id="IPR029052">
    <property type="entry name" value="Metallo-depent_PP-like"/>
</dbReference>
<evidence type="ECO:0000259" key="2">
    <source>
        <dbReference type="SMART" id="SM00854"/>
    </source>
</evidence>
<reference evidence="3" key="1">
    <citation type="journal article" date="2023" name="G3 (Bethesda)">
        <title>Whole genome assembly and annotation of the endangered Caribbean coral Acropora cervicornis.</title>
        <authorList>
            <person name="Selwyn J.D."/>
            <person name="Vollmer S.V."/>
        </authorList>
    </citation>
    <scope>NUCLEOTIDE SEQUENCE</scope>
    <source>
        <strain evidence="3">K2</strain>
    </source>
</reference>
<dbReference type="Gene3D" id="3.60.21.10">
    <property type="match status" value="2"/>
</dbReference>
<reference evidence="3" key="2">
    <citation type="journal article" date="2023" name="Science">
        <title>Genomic signatures of disease resistance in endangered staghorn corals.</title>
        <authorList>
            <person name="Vollmer S.V."/>
            <person name="Selwyn J.D."/>
            <person name="Despard B.A."/>
            <person name="Roesel C.L."/>
        </authorList>
    </citation>
    <scope>NUCLEOTIDE SEQUENCE</scope>
    <source>
        <strain evidence="3">K2</strain>
    </source>
</reference>
<dbReference type="CDD" id="cd07381">
    <property type="entry name" value="MPP_CapA"/>
    <property type="match status" value="2"/>
</dbReference>
<dbReference type="Proteomes" id="UP001249851">
    <property type="component" value="Unassembled WGS sequence"/>
</dbReference>
<dbReference type="Pfam" id="PF09587">
    <property type="entry name" value="PGA_cap"/>
    <property type="match status" value="2"/>
</dbReference>
<dbReference type="PANTHER" id="PTHR33393:SF11">
    <property type="entry name" value="POLYGLUTAMINE SYNTHESIS ACCESSORY PROTEIN RV0574C-RELATED"/>
    <property type="match status" value="1"/>
</dbReference>
<feature type="domain" description="Capsule synthesis protein CapA" evidence="2">
    <location>
        <begin position="49"/>
        <end position="280"/>
    </location>
</feature>
<name>A0AAD9VDE0_ACRCE</name>
<feature type="domain" description="Capsule synthesis protein CapA" evidence="2">
    <location>
        <begin position="404"/>
        <end position="657"/>
    </location>
</feature>
<organism evidence="3 4">
    <name type="scientific">Acropora cervicornis</name>
    <name type="common">Staghorn coral</name>
    <dbReference type="NCBI Taxonomy" id="6130"/>
    <lineage>
        <taxon>Eukaryota</taxon>
        <taxon>Metazoa</taxon>
        <taxon>Cnidaria</taxon>
        <taxon>Anthozoa</taxon>
        <taxon>Hexacorallia</taxon>
        <taxon>Scleractinia</taxon>
        <taxon>Astrocoeniina</taxon>
        <taxon>Acroporidae</taxon>
        <taxon>Acropora</taxon>
    </lineage>
</organism>
<proteinExistence type="inferred from homology"/>
<accession>A0AAD9VDE0</accession>
<comment type="similarity">
    <text evidence="1">Belongs to the CapA family.</text>
</comment>